<dbReference type="RefSeq" id="WP_091790759.1">
    <property type="nucleotide sequence ID" value="NZ_FNAF01000001.1"/>
</dbReference>
<dbReference type="STRING" id="2741.SAMN04489866_10158"/>
<evidence type="ECO:0000313" key="1">
    <source>
        <dbReference type="EMBL" id="SDD05399.1"/>
    </source>
</evidence>
<gene>
    <name evidence="1" type="ORF">SAMN04489866_10158</name>
</gene>
<organism evidence="1 2">
    <name type="scientific">Peptococcus niger</name>
    <dbReference type="NCBI Taxonomy" id="2741"/>
    <lineage>
        <taxon>Bacteria</taxon>
        <taxon>Bacillati</taxon>
        <taxon>Bacillota</taxon>
        <taxon>Clostridia</taxon>
        <taxon>Eubacteriales</taxon>
        <taxon>Peptococcaceae</taxon>
        <taxon>Peptococcus</taxon>
    </lineage>
</organism>
<accession>A0A1G6RL69</accession>
<proteinExistence type="predicted"/>
<name>A0A1G6RL69_PEPNI</name>
<evidence type="ECO:0000313" key="2">
    <source>
        <dbReference type="Proteomes" id="UP000198995"/>
    </source>
</evidence>
<dbReference type="AlphaFoldDB" id="A0A1G6RL69"/>
<dbReference type="OrthoDB" id="2222873at2"/>
<reference evidence="1 2" key="1">
    <citation type="submission" date="2016-10" db="EMBL/GenBank/DDBJ databases">
        <authorList>
            <person name="de Groot N.N."/>
        </authorList>
    </citation>
    <scope>NUCLEOTIDE SEQUENCE [LARGE SCALE GENOMIC DNA]</scope>
    <source>
        <strain evidence="1 2">DSM 20475</strain>
    </source>
</reference>
<dbReference type="Proteomes" id="UP000198995">
    <property type="component" value="Unassembled WGS sequence"/>
</dbReference>
<sequence length="91" mass="10711">MSEVLQELQEIKAFLAELAEGPKQYPDFLTCEELAEYLGMGIQAARELGKSPGFPRIQYGRRVMYPRDLVKQEMERRSRAEYRERMAKLRI</sequence>
<dbReference type="EMBL" id="FNAF01000001">
    <property type="protein sequence ID" value="SDD05399.1"/>
    <property type="molecule type" value="Genomic_DNA"/>
</dbReference>
<protein>
    <recommendedName>
        <fullName evidence="3">Helix-turn-helix domain-containing protein</fullName>
    </recommendedName>
</protein>
<keyword evidence="2" id="KW-1185">Reference proteome</keyword>
<evidence type="ECO:0008006" key="3">
    <source>
        <dbReference type="Google" id="ProtNLM"/>
    </source>
</evidence>